<dbReference type="EMBL" id="BSQG01000004">
    <property type="protein sequence ID" value="GLU48576.1"/>
    <property type="molecule type" value="Genomic_DNA"/>
</dbReference>
<proteinExistence type="predicted"/>
<feature type="domain" description="NAD-dependent epimerase/dehydratase" evidence="5">
    <location>
        <begin position="3"/>
        <end position="244"/>
    </location>
</feature>
<comment type="caution">
    <text evidence="6">The sequence shown here is derived from an EMBL/GenBank/DDBJ whole genome shotgun (WGS) entry which is preliminary data.</text>
</comment>
<evidence type="ECO:0000259" key="5">
    <source>
        <dbReference type="Pfam" id="PF01370"/>
    </source>
</evidence>
<dbReference type="GO" id="GO:0048040">
    <property type="term" value="F:UDP-glucuronate decarboxylase activity"/>
    <property type="evidence" value="ECO:0007669"/>
    <property type="project" value="TreeGrafter"/>
</dbReference>
<reference evidence="6" key="1">
    <citation type="submission" date="2023-02" db="EMBL/GenBank/DDBJ databases">
        <title>Nocardiopsis ansamitocini NBRC 112285.</title>
        <authorList>
            <person name="Ichikawa N."/>
            <person name="Sato H."/>
            <person name="Tonouchi N."/>
        </authorList>
    </citation>
    <scope>NUCLEOTIDE SEQUENCE</scope>
    <source>
        <strain evidence="6">NBRC 112285</strain>
    </source>
</reference>
<dbReference type="RefSeq" id="WP_285760047.1">
    <property type="nucleotide sequence ID" value="NZ_BSQG01000004.1"/>
</dbReference>
<dbReference type="InterPro" id="IPR044516">
    <property type="entry name" value="UXS-like"/>
</dbReference>
<dbReference type="InterPro" id="IPR001509">
    <property type="entry name" value="Epimerase_deHydtase"/>
</dbReference>
<organism evidence="6 7">
    <name type="scientific">Nocardiopsis ansamitocini</name>
    <dbReference type="NCBI Taxonomy" id="1670832"/>
    <lineage>
        <taxon>Bacteria</taxon>
        <taxon>Bacillati</taxon>
        <taxon>Actinomycetota</taxon>
        <taxon>Actinomycetes</taxon>
        <taxon>Streptosporangiales</taxon>
        <taxon>Nocardiopsidaceae</taxon>
        <taxon>Nocardiopsis</taxon>
    </lineage>
</organism>
<name>A0A9W6P7R4_9ACTN</name>
<keyword evidence="4" id="KW-0456">Lyase</keyword>
<dbReference type="PANTHER" id="PTHR43078:SF6">
    <property type="entry name" value="UDP-GLUCURONIC ACID DECARBOXYLASE 1"/>
    <property type="match status" value="1"/>
</dbReference>
<keyword evidence="2" id="KW-0210">Decarboxylase</keyword>
<comment type="cofactor">
    <cofactor evidence="1">
        <name>NAD(+)</name>
        <dbReference type="ChEBI" id="CHEBI:57540"/>
    </cofactor>
</comment>
<sequence>MKVLVTGGAGFIGSHLVDHLLDLGREVVILDDLSTGNPLNLDRALRDPRLDVVQGSVLDPHSLDRAIAGCDTVYHLAAPVGALLVAPAPLQVLRVNTVGTERVLAAALEHDCSVLLASTAEVYGRSQGEPLRESDDRILGPDRTGRWCTAVAKGLAEFLTARYHHEFGLPTVSVRLFDVAGPRQSARYGMVLPTFVEQALQGRPLTVHGDGSQRRCFCSVHDVVPALVRLVQQPGAYGRAVNLGATEQTSILHLAQRVRTVTGSTSDLVTIDHEIARGPGYVEAGHRAPDTGLARALIGWGATTDLDAIIESVVRERRTVAELIDSAAMV</sequence>
<dbReference type="PANTHER" id="PTHR43078">
    <property type="entry name" value="UDP-GLUCURONIC ACID DECARBOXYLASE-RELATED"/>
    <property type="match status" value="1"/>
</dbReference>
<evidence type="ECO:0000313" key="7">
    <source>
        <dbReference type="Proteomes" id="UP001165092"/>
    </source>
</evidence>
<dbReference type="GO" id="GO:0005737">
    <property type="term" value="C:cytoplasm"/>
    <property type="evidence" value="ECO:0007669"/>
    <property type="project" value="TreeGrafter"/>
</dbReference>
<keyword evidence="7" id="KW-1185">Reference proteome</keyword>
<accession>A0A9W6P7R4</accession>
<dbReference type="InterPro" id="IPR036291">
    <property type="entry name" value="NAD(P)-bd_dom_sf"/>
</dbReference>
<evidence type="ECO:0000256" key="4">
    <source>
        <dbReference type="ARBA" id="ARBA00023239"/>
    </source>
</evidence>
<gene>
    <name evidence="6" type="ORF">Nans01_29270</name>
</gene>
<dbReference type="Pfam" id="PF01370">
    <property type="entry name" value="Epimerase"/>
    <property type="match status" value="1"/>
</dbReference>
<dbReference type="Gene3D" id="3.40.50.720">
    <property type="entry name" value="NAD(P)-binding Rossmann-like Domain"/>
    <property type="match status" value="1"/>
</dbReference>
<dbReference type="GO" id="GO:0042732">
    <property type="term" value="P:D-xylose metabolic process"/>
    <property type="evidence" value="ECO:0007669"/>
    <property type="project" value="InterPro"/>
</dbReference>
<evidence type="ECO:0000256" key="3">
    <source>
        <dbReference type="ARBA" id="ARBA00023027"/>
    </source>
</evidence>
<dbReference type="Proteomes" id="UP001165092">
    <property type="component" value="Unassembled WGS sequence"/>
</dbReference>
<keyword evidence="3" id="KW-0520">NAD</keyword>
<dbReference type="GO" id="GO:0070403">
    <property type="term" value="F:NAD+ binding"/>
    <property type="evidence" value="ECO:0007669"/>
    <property type="project" value="InterPro"/>
</dbReference>
<protein>
    <submittedName>
        <fullName evidence="6">Nucleoside-diphosphate sugar epimerase</fullName>
    </submittedName>
</protein>
<evidence type="ECO:0000256" key="1">
    <source>
        <dbReference type="ARBA" id="ARBA00001911"/>
    </source>
</evidence>
<evidence type="ECO:0000256" key="2">
    <source>
        <dbReference type="ARBA" id="ARBA00022793"/>
    </source>
</evidence>
<dbReference type="SUPFAM" id="SSF51735">
    <property type="entry name" value="NAD(P)-binding Rossmann-fold domains"/>
    <property type="match status" value="1"/>
</dbReference>
<evidence type="ECO:0000313" key="6">
    <source>
        <dbReference type="EMBL" id="GLU48576.1"/>
    </source>
</evidence>
<dbReference type="AlphaFoldDB" id="A0A9W6P7R4"/>